<geneLocation type="mitochondrion" evidence="20"/>
<feature type="transmembrane region" description="Helical" evidence="16">
    <location>
        <begin position="80"/>
        <end position="101"/>
    </location>
</feature>
<dbReference type="PANTHER" id="PTHR42829">
    <property type="entry name" value="NADH-UBIQUINONE OXIDOREDUCTASE CHAIN 5"/>
    <property type="match status" value="1"/>
</dbReference>
<evidence type="ECO:0000256" key="11">
    <source>
        <dbReference type="ARBA" id="ARBA00023027"/>
    </source>
</evidence>
<dbReference type="GO" id="GO:0042773">
    <property type="term" value="P:ATP synthesis coupled electron transport"/>
    <property type="evidence" value="ECO:0007669"/>
    <property type="project" value="InterPro"/>
</dbReference>
<feature type="domain" description="NADH dehydrogenase subunit 5 C-terminal" evidence="19">
    <location>
        <begin position="434"/>
        <end position="635"/>
    </location>
</feature>
<dbReference type="Pfam" id="PF06455">
    <property type="entry name" value="NADH5_C"/>
    <property type="match status" value="1"/>
</dbReference>
<comment type="function">
    <text evidence="16">Core subunit of the mitochondrial membrane respiratory chain NADH dehydrogenase (Complex I) which catalyzes electron transfer from NADH through the respiratory chain, using ubiquinone as an electron acceptor. Essential for the catalytic activity and assembly of complex I.</text>
</comment>
<evidence type="ECO:0000256" key="5">
    <source>
        <dbReference type="ARBA" id="ARBA00022660"/>
    </source>
</evidence>
<feature type="transmembrane region" description="Helical" evidence="16">
    <location>
        <begin position="416"/>
        <end position="440"/>
    </location>
</feature>
<keyword evidence="6 16" id="KW-0812">Transmembrane</keyword>
<evidence type="ECO:0000256" key="1">
    <source>
        <dbReference type="ARBA" id="ARBA00004448"/>
    </source>
</evidence>
<evidence type="ECO:0000313" key="20">
    <source>
        <dbReference type="EMBL" id="SYZ47132.1"/>
    </source>
</evidence>
<dbReference type="InterPro" id="IPR001750">
    <property type="entry name" value="ND/Mrp_TM"/>
</dbReference>
<evidence type="ECO:0000256" key="13">
    <source>
        <dbReference type="ARBA" id="ARBA00023128"/>
    </source>
</evidence>
<evidence type="ECO:0000256" key="8">
    <source>
        <dbReference type="ARBA" id="ARBA00022967"/>
    </source>
</evidence>
<feature type="transmembrane region" description="Helical" evidence="16">
    <location>
        <begin position="645"/>
        <end position="666"/>
    </location>
</feature>
<dbReference type="GO" id="GO:0015990">
    <property type="term" value="P:electron transport coupled proton transport"/>
    <property type="evidence" value="ECO:0007669"/>
    <property type="project" value="TreeGrafter"/>
</dbReference>
<feature type="transmembrane region" description="Helical" evidence="16">
    <location>
        <begin position="209"/>
        <end position="232"/>
    </location>
</feature>
<feature type="transmembrane region" description="Helical" evidence="16">
    <location>
        <begin position="136"/>
        <end position="156"/>
    </location>
</feature>
<evidence type="ECO:0000259" key="17">
    <source>
        <dbReference type="Pfam" id="PF00361"/>
    </source>
</evidence>
<dbReference type="AlphaFoldDB" id="A0A3P3YW70"/>
<evidence type="ECO:0000256" key="16">
    <source>
        <dbReference type="RuleBase" id="RU003404"/>
    </source>
</evidence>
<keyword evidence="11 16" id="KW-0520">NAD</keyword>
<dbReference type="EC" id="7.1.1.2" evidence="2 16"/>
<name>A0A3P3YW70_PLABS</name>
<sequence length="667" mass="74945">MLSLIIFLPLFSSFCSGLFGCWIGAKGVAFITFLSLLGSLILTCNYLSFISFYLVSNYVSVLSWMKLGSFYVTWSFCFDSLSSLMAVLVTVVSCLVYLYSLAYMLEDPHIVRFSCYISLFLWILLVLVSSENFVQLFFGWEGVGLCSYLLINFWYIRLQANKAAIQALMVNKIGDIGVLLGICSIFSLYRSVEFSIIFALTSYMQGESFILSIFNVNGLLMIGLFLFVGVVGKSAQLGLHTWLPSAMEGPTPVSALIHAATMVTAGIFLIIRCSEFFEYVDFILVCLVLLGALTAFFAATVGLFQNDLKRVIAYSTCSQLGYMAFSCGLSAYSVAFFHLVNHGYFKALLFLSAGSVIHGFSDEQDLRRMGGLGKVYPLTYCSILIGSFALMGFPFLSGFYSKDLILEITFIQHTVASFFVYCLGVFSAFFTAFYSFRVIYLTFIVPTNSTRQFILRIHESPLLIIIPLCILSMGSVFSGFLLKDMFIGLGSVFLGNSIFRMAGRFDLIEAEILPVEVKLVPLIVSLGGVLAVICINYVYRQTAFYLKISNKYLMKYYSFFNQKWYIDGIYNVYCIKHFFNFGYLVPFQMLDKGFIELVGPFGVSSKFNIISRKISEFQTGLIYHYTFVISVGVLVYINILSIFNAVSVFIELEGILVYIFISYIILL</sequence>
<feature type="transmembrane region" description="Helical" evidence="16">
    <location>
        <begin position="519"/>
        <end position="539"/>
    </location>
</feature>
<keyword evidence="4 16" id="KW-0813">Transport</keyword>
<comment type="similarity">
    <text evidence="16">Belongs to the complex I subunit 5 family.</text>
</comment>
<dbReference type="InterPro" id="IPR001516">
    <property type="entry name" value="Proton_antipo_N"/>
</dbReference>
<evidence type="ECO:0000256" key="4">
    <source>
        <dbReference type="ARBA" id="ARBA00022448"/>
    </source>
</evidence>
<dbReference type="PRINTS" id="PR01435">
    <property type="entry name" value="NPOXDRDTASE5"/>
</dbReference>
<feature type="transmembrane region" description="Helical" evidence="16">
    <location>
        <begin position="373"/>
        <end position="396"/>
    </location>
</feature>
<comment type="subcellular location">
    <subcellularLocation>
        <location evidence="1">Mitochondrion inner membrane</location>
        <topology evidence="1">Multi-pass membrane protein</topology>
    </subcellularLocation>
</comment>
<keyword evidence="8" id="KW-1278">Translocase</keyword>
<feature type="transmembrane region" description="Helical" evidence="16">
    <location>
        <begin position="621"/>
        <end position="639"/>
    </location>
</feature>
<keyword evidence="12 16" id="KW-0830">Ubiquinone</keyword>
<feature type="transmembrane region" description="Helical" evidence="16">
    <location>
        <begin position="168"/>
        <end position="189"/>
    </location>
</feature>
<evidence type="ECO:0000256" key="14">
    <source>
        <dbReference type="ARBA" id="ARBA00023136"/>
    </source>
</evidence>
<evidence type="ECO:0000256" key="2">
    <source>
        <dbReference type="ARBA" id="ARBA00012944"/>
    </source>
</evidence>
<evidence type="ECO:0000256" key="6">
    <source>
        <dbReference type="ARBA" id="ARBA00022692"/>
    </source>
</evidence>
<keyword evidence="10 16" id="KW-1133">Transmembrane helix</keyword>
<keyword evidence="9" id="KW-0249">Electron transport</keyword>
<dbReference type="InterPro" id="IPR003945">
    <property type="entry name" value="NU5C-like"/>
</dbReference>
<dbReference type="GO" id="GO:0003954">
    <property type="term" value="F:NADH dehydrogenase activity"/>
    <property type="evidence" value="ECO:0007669"/>
    <property type="project" value="TreeGrafter"/>
</dbReference>
<dbReference type="Pfam" id="PF00662">
    <property type="entry name" value="Proton_antipo_N"/>
    <property type="match status" value="1"/>
</dbReference>
<evidence type="ECO:0000259" key="19">
    <source>
        <dbReference type="Pfam" id="PF06455"/>
    </source>
</evidence>
<keyword evidence="7" id="KW-0999">Mitochondrion inner membrane</keyword>
<dbReference type="PRINTS" id="PR01434">
    <property type="entry name" value="NADHDHGNASE5"/>
</dbReference>
<dbReference type="PANTHER" id="PTHR42829:SF2">
    <property type="entry name" value="NADH-UBIQUINONE OXIDOREDUCTASE CHAIN 5"/>
    <property type="match status" value="1"/>
</dbReference>
<dbReference type="NCBIfam" id="NF005141">
    <property type="entry name" value="PRK06590.1"/>
    <property type="match status" value="1"/>
</dbReference>
<reference evidence="20" key="1">
    <citation type="submission" date="2018-05" db="EMBL/GenBank/DDBJ databases">
        <authorList>
            <person name="Fogelqvist J."/>
        </authorList>
    </citation>
    <scope>NUCLEOTIDE SEQUENCE [LARGE SCALE GENOMIC DNA]</scope>
</reference>
<gene>
    <name evidence="20" type="ORF">PLBR_LOCUS30</name>
</gene>
<feature type="transmembrane region" description="Helical" evidence="16">
    <location>
        <begin position="311"/>
        <end position="337"/>
    </location>
</feature>
<feature type="transmembrane region" description="Helical" evidence="16">
    <location>
        <begin position="113"/>
        <end position="130"/>
    </location>
</feature>
<feature type="domain" description="NADH-Ubiquinone oxidoreductase (complex I) chain 5 N-terminal" evidence="18">
    <location>
        <begin position="64"/>
        <end position="113"/>
    </location>
</feature>
<dbReference type="NCBIfam" id="TIGR01974">
    <property type="entry name" value="NDH_I_L"/>
    <property type="match status" value="1"/>
</dbReference>
<evidence type="ECO:0000256" key="10">
    <source>
        <dbReference type="ARBA" id="ARBA00022989"/>
    </source>
</evidence>
<dbReference type="EMBL" id="LS992577">
    <property type="protein sequence ID" value="SYZ47132.1"/>
    <property type="molecule type" value="Genomic_DNA"/>
</dbReference>
<keyword evidence="5" id="KW-0679">Respiratory chain</keyword>
<accession>A0A3P3YW70</accession>
<organism evidence="20">
    <name type="scientific">Plasmodiophora brassicae</name>
    <name type="common">Clubroot disease agent</name>
    <dbReference type="NCBI Taxonomy" id="37360"/>
    <lineage>
        <taxon>Eukaryota</taxon>
        <taxon>Sar</taxon>
        <taxon>Rhizaria</taxon>
        <taxon>Endomyxa</taxon>
        <taxon>Phytomyxea</taxon>
        <taxon>Plasmodiophorida</taxon>
        <taxon>Plasmodiophoridae</taxon>
        <taxon>Plasmodiophora</taxon>
    </lineage>
</organism>
<evidence type="ECO:0000256" key="15">
    <source>
        <dbReference type="ARBA" id="ARBA00049551"/>
    </source>
</evidence>
<dbReference type="Gene3D" id="1.20.5.2700">
    <property type="match status" value="1"/>
</dbReference>
<comment type="catalytic activity">
    <reaction evidence="15 16">
        <text>a ubiquinone + NADH + 5 H(+)(in) = a ubiquinol + NAD(+) + 4 H(+)(out)</text>
        <dbReference type="Rhea" id="RHEA:29091"/>
        <dbReference type="Rhea" id="RHEA-COMP:9565"/>
        <dbReference type="Rhea" id="RHEA-COMP:9566"/>
        <dbReference type="ChEBI" id="CHEBI:15378"/>
        <dbReference type="ChEBI" id="CHEBI:16389"/>
        <dbReference type="ChEBI" id="CHEBI:17976"/>
        <dbReference type="ChEBI" id="CHEBI:57540"/>
        <dbReference type="ChEBI" id="CHEBI:57945"/>
        <dbReference type="EC" id="7.1.1.2"/>
    </reaction>
</comment>
<evidence type="ECO:0000256" key="12">
    <source>
        <dbReference type="ARBA" id="ARBA00023075"/>
    </source>
</evidence>
<proteinExistence type="inferred from homology"/>
<dbReference type="InterPro" id="IPR018393">
    <property type="entry name" value="NADHpl_OxRdtase_5_subgr"/>
</dbReference>
<feature type="transmembrane region" description="Helical" evidence="16">
    <location>
        <begin position="27"/>
        <end position="47"/>
    </location>
</feature>
<protein>
    <recommendedName>
        <fullName evidence="3 16">NADH-ubiquinone oxidoreductase chain 5</fullName>
        <ecNumber evidence="2 16">7.1.1.2</ecNumber>
    </recommendedName>
</protein>
<dbReference type="InterPro" id="IPR010934">
    <property type="entry name" value="NADH_DH_su5_C"/>
</dbReference>
<keyword evidence="14 16" id="KW-0472">Membrane</keyword>
<evidence type="ECO:0000256" key="9">
    <source>
        <dbReference type="ARBA" id="ARBA00022982"/>
    </source>
</evidence>
<dbReference type="GO" id="GO:0005743">
    <property type="term" value="C:mitochondrial inner membrane"/>
    <property type="evidence" value="ECO:0007669"/>
    <property type="project" value="UniProtKB-SubCell"/>
</dbReference>
<feature type="transmembrane region" description="Helical" evidence="16">
    <location>
        <begin position="461"/>
        <end position="482"/>
    </location>
</feature>
<evidence type="ECO:0000256" key="3">
    <source>
        <dbReference type="ARBA" id="ARBA00021096"/>
    </source>
</evidence>
<evidence type="ECO:0000259" key="18">
    <source>
        <dbReference type="Pfam" id="PF00662"/>
    </source>
</evidence>
<dbReference type="GO" id="GO:0008137">
    <property type="term" value="F:NADH dehydrogenase (ubiquinone) activity"/>
    <property type="evidence" value="ECO:0007669"/>
    <property type="project" value="UniProtKB-EC"/>
</dbReference>
<feature type="domain" description="NADH:quinone oxidoreductase/Mrp antiporter transmembrane" evidence="17">
    <location>
        <begin position="130"/>
        <end position="430"/>
    </location>
</feature>
<dbReference type="Pfam" id="PF00361">
    <property type="entry name" value="Proton_antipo_M"/>
    <property type="match status" value="1"/>
</dbReference>
<evidence type="ECO:0000256" key="7">
    <source>
        <dbReference type="ARBA" id="ARBA00022792"/>
    </source>
</evidence>
<keyword evidence="13 16" id="KW-0496">Mitochondrion</keyword>
<feature type="transmembrane region" description="Helical" evidence="16">
    <location>
        <begin position="282"/>
        <end position="304"/>
    </location>
</feature>